<dbReference type="EMBL" id="JAWDGP010002856">
    <property type="protein sequence ID" value="KAK3779280.1"/>
    <property type="molecule type" value="Genomic_DNA"/>
</dbReference>
<comment type="caution">
    <text evidence="2">The sequence shown here is derived from an EMBL/GenBank/DDBJ whole genome shotgun (WGS) entry which is preliminary data.</text>
</comment>
<feature type="region of interest" description="Disordered" evidence="1">
    <location>
        <begin position="1"/>
        <end position="20"/>
    </location>
</feature>
<name>A0AAE1DR62_9GAST</name>
<accession>A0AAE1DR62</accession>
<reference evidence="2" key="1">
    <citation type="journal article" date="2023" name="G3 (Bethesda)">
        <title>A reference genome for the long-term kleptoplast-retaining sea slug Elysia crispata morphotype clarki.</title>
        <authorList>
            <person name="Eastman K.E."/>
            <person name="Pendleton A.L."/>
            <person name="Shaikh M.A."/>
            <person name="Suttiyut T."/>
            <person name="Ogas R."/>
            <person name="Tomko P."/>
            <person name="Gavelis G."/>
            <person name="Widhalm J.R."/>
            <person name="Wisecaver J.H."/>
        </authorList>
    </citation>
    <scope>NUCLEOTIDE SEQUENCE</scope>
    <source>
        <strain evidence="2">ECLA1</strain>
    </source>
</reference>
<gene>
    <name evidence="2" type="ORF">RRG08_057650</name>
</gene>
<proteinExistence type="predicted"/>
<keyword evidence="3" id="KW-1185">Reference proteome</keyword>
<evidence type="ECO:0000313" key="3">
    <source>
        <dbReference type="Proteomes" id="UP001283361"/>
    </source>
</evidence>
<organism evidence="2 3">
    <name type="scientific">Elysia crispata</name>
    <name type="common">lettuce slug</name>
    <dbReference type="NCBI Taxonomy" id="231223"/>
    <lineage>
        <taxon>Eukaryota</taxon>
        <taxon>Metazoa</taxon>
        <taxon>Spiralia</taxon>
        <taxon>Lophotrochozoa</taxon>
        <taxon>Mollusca</taxon>
        <taxon>Gastropoda</taxon>
        <taxon>Heterobranchia</taxon>
        <taxon>Euthyneura</taxon>
        <taxon>Panpulmonata</taxon>
        <taxon>Sacoglossa</taxon>
        <taxon>Placobranchoidea</taxon>
        <taxon>Plakobranchidae</taxon>
        <taxon>Elysia</taxon>
    </lineage>
</organism>
<protein>
    <submittedName>
        <fullName evidence="2">Uncharacterized protein</fullName>
    </submittedName>
</protein>
<dbReference type="Proteomes" id="UP001283361">
    <property type="component" value="Unassembled WGS sequence"/>
</dbReference>
<dbReference type="AlphaFoldDB" id="A0AAE1DR62"/>
<evidence type="ECO:0000256" key="1">
    <source>
        <dbReference type="SAM" id="MobiDB-lite"/>
    </source>
</evidence>
<sequence>MTSKISIAGSREAVGVTRPHSPTRCMSRSRYLAILVLETVGLSGTAGHITFHTSSVLLDERTTTVTNLEDGVIVDFLDTGMGARGFDTFLPSTGLSSPSLTVHLLSSLCSDEPLCSGKILFSLPHQSYIPPFLYLIGQILF</sequence>
<evidence type="ECO:0000313" key="2">
    <source>
        <dbReference type="EMBL" id="KAK3779280.1"/>
    </source>
</evidence>